<evidence type="ECO:0000313" key="1">
    <source>
        <dbReference type="EMBL" id="GGP20036.1"/>
    </source>
</evidence>
<dbReference type="InterPro" id="IPR011991">
    <property type="entry name" value="ArsR-like_HTH"/>
</dbReference>
<keyword evidence="2" id="KW-1185">Reference proteome</keyword>
<proteinExistence type="predicted"/>
<comment type="caution">
    <text evidence="1">The sequence shown here is derived from an EMBL/GenBank/DDBJ whole genome shotgun (WGS) entry which is preliminary data.</text>
</comment>
<sequence>MQEVNAGNVFVSMGNLKGELKSYILMPVDSFDIVFQSLNLKIMEAAAKGECSFTDLLKSSGIPRGQLARHLKALIKANWLIHRGKCYEPAAALFVAFNADYSDGEIKLRLRNDRGAFMDPQYGILIFKGSTGLCKTCPFREACVKNVKNLSKAYDIVIRSVEPSDAYVEIFNALISRDLIKRLKTQSLIPATGAIRSS</sequence>
<dbReference type="SUPFAM" id="SSF46785">
    <property type="entry name" value="Winged helix' DNA-binding domain"/>
    <property type="match status" value="1"/>
</dbReference>
<dbReference type="InterPro" id="IPR036390">
    <property type="entry name" value="WH_DNA-bd_sf"/>
</dbReference>
<reference evidence="1" key="2">
    <citation type="submission" date="2020-09" db="EMBL/GenBank/DDBJ databases">
        <authorList>
            <person name="Sun Q."/>
            <person name="Ohkuma M."/>
        </authorList>
    </citation>
    <scope>NUCLEOTIDE SEQUENCE</scope>
    <source>
        <strain evidence="1">JCM 10088</strain>
    </source>
</reference>
<evidence type="ECO:0000313" key="2">
    <source>
        <dbReference type="Proteomes" id="UP000610960"/>
    </source>
</evidence>
<gene>
    <name evidence="1" type="ORF">GCM10007981_06490</name>
</gene>
<reference evidence="1" key="1">
    <citation type="journal article" date="2014" name="Int. J. Syst. Evol. Microbiol.">
        <title>Complete genome sequence of Corynebacterium casei LMG S-19264T (=DSM 44701T), isolated from a smear-ripened cheese.</title>
        <authorList>
            <consortium name="US DOE Joint Genome Institute (JGI-PGF)"/>
            <person name="Walter F."/>
            <person name="Albersmeier A."/>
            <person name="Kalinowski J."/>
            <person name="Ruckert C."/>
        </authorList>
    </citation>
    <scope>NUCLEOTIDE SEQUENCE</scope>
    <source>
        <strain evidence="1">JCM 10088</strain>
    </source>
</reference>
<dbReference type="Gene3D" id="1.10.10.10">
    <property type="entry name" value="Winged helix-like DNA-binding domain superfamily/Winged helix DNA-binding domain"/>
    <property type="match status" value="1"/>
</dbReference>
<dbReference type="AlphaFoldDB" id="A0A830GUY1"/>
<name>A0A830GUY1_9CREN</name>
<dbReference type="InterPro" id="IPR036388">
    <property type="entry name" value="WH-like_DNA-bd_sf"/>
</dbReference>
<dbReference type="CDD" id="cd00090">
    <property type="entry name" value="HTH_ARSR"/>
    <property type="match status" value="1"/>
</dbReference>
<protein>
    <submittedName>
        <fullName evidence="1">Uncharacterized protein</fullName>
    </submittedName>
</protein>
<dbReference type="Proteomes" id="UP000610960">
    <property type="component" value="Unassembled WGS sequence"/>
</dbReference>
<dbReference type="EMBL" id="BMNL01000002">
    <property type="protein sequence ID" value="GGP20036.1"/>
    <property type="molecule type" value="Genomic_DNA"/>
</dbReference>
<organism evidence="1 2">
    <name type="scientific">Thermocladium modestius</name>
    <dbReference type="NCBI Taxonomy" id="62609"/>
    <lineage>
        <taxon>Archaea</taxon>
        <taxon>Thermoproteota</taxon>
        <taxon>Thermoprotei</taxon>
        <taxon>Thermoproteales</taxon>
        <taxon>Thermoproteaceae</taxon>
        <taxon>Thermocladium</taxon>
    </lineage>
</organism>
<accession>A0A830GUY1</accession>